<organism evidence="1 2">
    <name type="scientific">Microbacterium phage Nicole72</name>
    <dbReference type="NCBI Taxonomy" id="3062838"/>
    <lineage>
        <taxon>Viruses</taxon>
        <taxon>Duplodnaviria</taxon>
        <taxon>Heunggongvirae</taxon>
        <taxon>Uroviricota</taxon>
        <taxon>Caudoviricetes</taxon>
        <taxon>Hodgkinviridae</taxon>
        <taxon>Meganvirus</taxon>
        <taxon>Meganvirus nichole72</taxon>
    </lineage>
</organism>
<evidence type="ECO:0000313" key="2">
    <source>
        <dbReference type="Proteomes" id="UP001654554"/>
    </source>
</evidence>
<reference evidence="1" key="1">
    <citation type="submission" date="2023-06" db="EMBL/GenBank/DDBJ databases">
        <authorList>
            <person name="Byrum C.A."/>
            <person name="Fullante V.A."/>
            <person name="Ghosh G."/>
            <person name="Ivey A.L."/>
            <person name="Joby C.P."/>
            <person name="Johnson E."/>
            <person name="Kamil H.A."/>
            <person name="Martinez L."/>
            <person name="Tutelo G.A."/>
            <person name="Wilson D."/>
            <person name="Ziegler A.J."/>
            <person name="Garlena R.A."/>
            <person name="Russell D.A."/>
            <person name="Jacobs-Sera D."/>
            <person name="Hatfull G.F."/>
        </authorList>
    </citation>
    <scope>NUCLEOTIDE SEQUENCE</scope>
</reference>
<protein>
    <submittedName>
        <fullName evidence="1">QueE-like Pre Qo pathway protein</fullName>
    </submittedName>
</protein>
<dbReference type="EMBL" id="OR159674">
    <property type="protein sequence ID" value="WKW87046.1"/>
    <property type="molecule type" value="Genomic_DNA"/>
</dbReference>
<name>A0ACD4UJD7_9CAUD</name>
<gene>
    <name evidence="1" type="primary">9</name>
    <name evidence="1" type="ORF">SEA_NICOLE72_9</name>
</gene>
<accession>A0ACD4UJD7</accession>
<proteinExistence type="predicted"/>
<evidence type="ECO:0000313" key="1">
    <source>
        <dbReference type="EMBL" id="WKW87046.1"/>
    </source>
</evidence>
<keyword evidence="2" id="KW-1185">Reference proteome</keyword>
<dbReference type="Proteomes" id="UP001654554">
    <property type="component" value="Segment"/>
</dbReference>
<sequence length="242" mass="26962">MNVGALFSRVRERDDEREPHLNLSEWFGPTIQGEGPNAGRLSSFVRLSGCNLSCSWCDSAYTWDWERYGHKEETHPTAVSEVVRIIESLPGRIIITGGEPLLQARTLALALRELPHRLFDVETNGTRPLGDTVTAWDTIICSPKIIPSASQGALAYGVHASILDDRRTVFKFVVQDLIDLAAVDGFVEEHDLEPSSVWLMPEGVTPDALTERTPMVAQAAVDRGYNFTSRLHVYGWHDVRGH</sequence>